<name>A0A3P6P3X4_DIBLA</name>
<accession>A0A3P6P3X4</accession>
<gene>
    <name evidence="1" type="ORF">DILT_LOCUS263</name>
</gene>
<proteinExistence type="predicted"/>
<sequence>MWQSTWHALSSPQTFLHSSVPCSWPWLCSCPFSCLG</sequence>
<reference evidence="1 2" key="1">
    <citation type="submission" date="2018-11" db="EMBL/GenBank/DDBJ databases">
        <authorList>
            <consortium name="Pathogen Informatics"/>
        </authorList>
    </citation>
    <scope>NUCLEOTIDE SEQUENCE [LARGE SCALE GENOMIC DNA]</scope>
</reference>
<evidence type="ECO:0000313" key="1">
    <source>
        <dbReference type="EMBL" id="VDK30959.1"/>
    </source>
</evidence>
<protein>
    <submittedName>
        <fullName evidence="1">Uncharacterized protein</fullName>
    </submittedName>
</protein>
<dbReference type="Proteomes" id="UP000281553">
    <property type="component" value="Unassembled WGS sequence"/>
</dbReference>
<organism evidence="1 2">
    <name type="scientific">Dibothriocephalus latus</name>
    <name type="common">Fish tapeworm</name>
    <name type="synonym">Diphyllobothrium latum</name>
    <dbReference type="NCBI Taxonomy" id="60516"/>
    <lineage>
        <taxon>Eukaryota</taxon>
        <taxon>Metazoa</taxon>
        <taxon>Spiralia</taxon>
        <taxon>Lophotrochozoa</taxon>
        <taxon>Platyhelminthes</taxon>
        <taxon>Cestoda</taxon>
        <taxon>Eucestoda</taxon>
        <taxon>Diphyllobothriidea</taxon>
        <taxon>Diphyllobothriidae</taxon>
        <taxon>Dibothriocephalus</taxon>
    </lineage>
</organism>
<evidence type="ECO:0000313" key="2">
    <source>
        <dbReference type="Proteomes" id="UP000281553"/>
    </source>
</evidence>
<keyword evidence="2" id="KW-1185">Reference proteome</keyword>
<dbReference type="EMBL" id="UYRU01000979">
    <property type="protein sequence ID" value="VDK30959.1"/>
    <property type="molecule type" value="Genomic_DNA"/>
</dbReference>
<dbReference type="AlphaFoldDB" id="A0A3P6P3X4"/>